<name>A0ABQ9Y720_9EUKA</name>
<dbReference type="EMBL" id="JARBJD010000029">
    <property type="protein sequence ID" value="KAK2959480.1"/>
    <property type="molecule type" value="Genomic_DNA"/>
</dbReference>
<proteinExistence type="predicted"/>
<accession>A0ABQ9Y720</accession>
<keyword evidence="2" id="KW-1185">Reference proteome</keyword>
<comment type="caution">
    <text evidence="1">The sequence shown here is derived from an EMBL/GenBank/DDBJ whole genome shotgun (WGS) entry which is preliminary data.</text>
</comment>
<evidence type="ECO:0000313" key="1">
    <source>
        <dbReference type="EMBL" id="KAK2959480.1"/>
    </source>
</evidence>
<sequence>MTDFYVSQSDPTVDQLIGGLPNVFAEALPPIFKKSFPGEVVLERAVRPSFTDAKILTFKLAAVAHNYFIREPHLEKIYPFLLRGYHVSLLSFDETHRGLINDAMLEVFFADPLFIRTQGRIDLDIFKTHPPPEKSGFVNTTIFFVVTTTKYKFALCVYRSCFDICLLNATNSDLPVNSLAHFVSTRSNALDGDSNQELMILMPEGSYFAHDYEVSHRVLQLCGSLEHTSTNPNTFLIHSHPSENRKDHENHCVSNMEASIFLVSNSTLSLQLIVVELANEIPNRNHGSVNSRPPRLAIVSISMLTISESVFELSSWTSPILISPSTFGKSTAPSSVVVNKCTFSIENKQMRGLVETSAFPDISTTPTISIVGCSFDSLVVLGNDKIGLSLTTTARNSAEIVGTISPSLIGCSFVNMSSIGSSSQPHVPHLSQKMLGCVVSLTSSHLSGSTIRDVNNGGSLLGSNSTFSSFLSSPDADTEPSITLPDGSRPTFAADQSYSYDSTTFDESTFASFSFCHFVSDGSPTATRALWFNSYNGSISIASCSFSGITSTTLYG</sequence>
<dbReference type="Proteomes" id="UP001281761">
    <property type="component" value="Unassembled WGS sequence"/>
</dbReference>
<protein>
    <submittedName>
        <fullName evidence="1">Uncharacterized protein</fullName>
    </submittedName>
</protein>
<reference evidence="1 2" key="1">
    <citation type="journal article" date="2022" name="bioRxiv">
        <title>Genomics of Preaxostyla Flagellates Illuminates Evolutionary Transitions and the Path Towards Mitochondrial Loss.</title>
        <authorList>
            <person name="Novak L.V.F."/>
            <person name="Treitli S.C."/>
            <person name="Pyrih J."/>
            <person name="Halakuc P."/>
            <person name="Pipaliya S.V."/>
            <person name="Vacek V."/>
            <person name="Brzon O."/>
            <person name="Soukal P."/>
            <person name="Eme L."/>
            <person name="Dacks J.B."/>
            <person name="Karnkowska A."/>
            <person name="Elias M."/>
            <person name="Hampl V."/>
        </authorList>
    </citation>
    <scope>NUCLEOTIDE SEQUENCE [LARGE SCALE GENOMIC DNA]</scope>
    <source>
        <strain evidence="1">NAU3</strain>
        <tissue evidence="1">Gut</tissue>
    </source>
</reference>
<gene>
    <name evidence="1" type="ORF">BLNAU_5529</name>
</gene>
<organism evidence="1 2">
    <name type="scientific">Blattamonas nauphoetae</name>
    <dbReference type="NCBI Taxonomy" id="2049346"/>
    <lineage>
        <taxon>Eukaryota</taxon>
        <taxon>Metamonada</taxon>
        <taxon>Preaxostyla</taxon>
        <taxon>Oxymonadida</taxon>
        <taxon>Blattamonas</taxon>
    </lineage>
</organism>
<evidence type="ECO:0000313" key="2">
    <source>
        <dbReference type="Proteomes" id="UP001281761"/>
    </source>
</evidence>